<dbReference type="InterPro" id="IPR035909">
    <property type="entry name" value="CheB_C"/>
</dbReference>
<dbReference type="SUPFAM" id="SSF52738">
    <property type="entry name" value="Methylesterase CheB, C-terminal domain"/>
    <property type="match status" value="1"/>
</dbReference>
<dbReference type="OrthoDB" id="9791760at2"/>
<dbReference type="EC" id="3.1.1.61" evidence="2"/>
<evidence type="ECO:0000259" key="5">
    <source>
        <dbReference type="PROSITE" id="PS50122"/>
    </source>
</evidence>
<dbReference type="RefSeq" id="WP_150373963.1">
    <property type="nucleotide sequence ID" value="NZ_CP044066.1"/>
</dbReference>
<dbReference type="PANTHER" id="PTHR42872:SF6">
    <property type="entry name" value="PROTEIN-GLUTAMATE METHYLESTERASE_PROTEIN-GLUTAMINE GLUTAMINASE"/>
    <property type="match status" value="1"/>
</dbReference>
<dbReference type="InterPro" id="IPR011247">
    <property type="entry name" value="Chemotax_prot-Glu_Me-esterase"/>
</dbReference>
<dbReference type="CDD" id="cd16433">
    <property type="entry name" value="CheB"/>
    <property type="match status" value="1"/>
</dbReference>
<dbReference type="PANTHER" id="PTHR42872">
    <property type="entry name" value="PROTEIN-GLUTAMATE METHYLESTERASE/PROTEIN-GLUTAMINE GLUTAMINASE"/>
    <property type="match status" value="1"/>
</dbReference>
<dbReference type="PIRSF" id="PIRSF036461">
    <property type="entry name" value="Chmtx_methlestr"/>
    <property type="match status" value="1"/>
</dbReference>
<sequence>MTQTLVVIAASRGGLSVLKTLVSDLDRDFQATILVVMHVGRHPSILPELLAAWGAVAVSHAIDGETMKIGRIYVAPPDRHMVVHGDKIQLLDTAAENFCRPAADPLFRSAAVHYGDRVIGVVLTGDLDDGAAGLAAIAARGGYRIVQQPEDCEAPSMPRSALAAAGADVVTTQEKLPSVLRAAISELFQRGGAMISSRPDLDREAQIAENGLAYPEDLDEIAERSALTCPSCNGVLWRLRDERPLRYRCHTGHAYSVLSLEEATARATTDAIWRAIRAVREHMILAQERCFSAQRLGNYGDAALERARVEENEKLVALLREVAGAHALVEHS</sequence>
<keyword evidence="6" id="KW-0614">Plasmid</keyword>
<dbReference type="GO" id="GO:0008984">
    <property type="term" value="F:protein-glutamate methylesterase activity"/>
    <property type="evidence" value="ECO:0007669"/>
    <property type="project" value="UniProtKB-EC"/>
</dbReference>
<evidence type="ECO:0000256" key="4">
    <source>
        <dbReference type="PROSITE-ProRule" id="PRU00050"/>
    </source>
</evidence>
<comment type="catalytic activity">
    <reaction evidence="3">
        <text>[protein]-L-glutamate 5-O-methyl ester + H2O = L-glutamyl-[protein] + methanol + H(+)</text>
        <dbReference type="Rhea" id="RHEA:23236"/>
        <dbReference type="Rhea" id="RHEA-COMP:10208"/>
        <dbReference type="Rhea" id="RHEA-COMP:10311"/>
        <dbReference type="ChEBI" id="CHEBI:15377"/>
        <dbReference type="ChEBI" id="CHEBI:15378"/>
        <dbReference type="ChEBI" id="CHEBI:17790"/>
        <dbReference type="ChEBI" id="CHEBI:29973"/>
        <dbReference type="ChEBI" id="CHEBI:82795"/>
        <dbReference type="EC" id="3.1.1.61"/>
    </reaction>
</comment>
<dbReference type="InterPro" id="IPR000673">
    <property type="entry name" value="Sig_transdc_resp-reg_Me-estase"/>
</dbReference>
<feature type="domain" description="CheB-type methylesterase" evidence="5">
    <location>
        <begin position="1"/>
        <end position="187"/>
    </location>
</feature>
<accession>A0A5P2H825</accession>
<dbReference type="Proteomes" id="UP000322822">
    <property type="component" value="Plasmid unnamed1"/>
</dbReference>
<evidence type="ECO:0000256" key="1">
    <source>
        <dbReference type="ARBA" id="ARBA00022801"/>
    </source>
</evidence>
<dbReference type="AlphaFoldDB" id="A0A5P2H825"/>
<dbReference type="GO" id="GO:0000156">
    <property type="term" value="F:phosphorelay response regulator activity"/>
    <property type="evidence" value="ECO:0007669"/>
    <property type="project" value="InterPro"/>
</dbReference>
<evidence type="ECO:0000313" key="6">
    <source>
        <dbReference type="EMBL" id="QET03898.1"/>
    </source>
</evidence>
<dbReference type="GO" id="GO:0006935">
    <property type="term" value="P:chemotaxis"/>
    <property type="evidence" value="ECO:0007669"/>
    <property type="project" value="UniProtKB-UniRule"/>
</dbReference>
<organism evidence="6 7">
    <name type="scientific">Cupriavidus pauculus</name>
    <dbReference type="NCBI Taxonomy" id="82633"/>
    <lineage>
        <taxon>Bacteria</taxon>
        <taxon>Pseudomonadati</taxon>
        <taxon>Pseudomonadota</taxon>
        <taxon>Betaproteobacteria</taxon>
        <taxon>Burkholderiales</taxon>
        <taxon>Burkholderiaceae</taxon>
        <taxon>Cupriavidus</taxon>
    </lineage>
</organism>
<feature type="active site" evidence="4">
    <location>
        <position position="11"/>
    </location>
</feature>
<dbReference type="GO" id="GO:0005737">
    <property type="term" value="C:cytoplasm"/>
    <property type="evidence" value="ECO:0007669"/>
    <property type="project" value="InterPro"/>
</dbReference>
<keyword evidence="4" id="KW-0145">Chemotaxis</keyword>
<dbReference type="EMBL" id="CP044066">
    <property type="protein sequence ID" value="QET03898.1"/>
    <property type="molecule type" value="Genomic_DNA"/>
</dbReference>
<name>A0A5P2H825_9BURK</name>
<dbReference type="Gene3D" id="3.40.50.180">
    <property type="entry name" value="Methylesterase CheB, C-terminal domain"/>
    <property type="match status" value="1"/>
</dbReference>
<dbReference type="PROSITE" id="PS50122">
    <property type="entry name" value="CHEB"/>
    <property type="match status" value="1"/>
</dbReference>
<dbReference type="Pfam" id="PF01339">
    <property type="entry name" value="CheB_methylest"/>
    <property type="match status" value="1"/>
</dbReference>
<proteinExistence type="predicted"/>
<feature type="active site" evidence="4">
    <location>
        <position position="38"/>
    </location>
</feature>
<gene>
    <name evidence="6" type="ORF">FOB72_17155</name>
</gene>
<geneLocation type="plasmid" evidence="6">
    <name>unnamed1</name>
</geneLocation>
<evidence type="ECO:0000256" key="2">
    <source>
        <dbReference type="ARBA" id="ARBA00039140"/>
    </source>
</evidence>
<feature type="active site" evidence="4">
    <location>
        <position position="129"/>
    </location>
</feature>
<keyword evidence="1 4" id="KW-0378">Hydrolase</keyword>
<reference evidence="6 7" key="1">
    <citation type="submission" date="2019-09" db="EMBL/GenBank/DDBJ databases">
        <title>FDA dAtabase for Regulatory Grade micrObial Sequences (FDA-ARGOS): Supporting development and validation of Infectious Disease Dx tests.</title>
        <authorList>
            <person name="Sciortino C."/>
            <person name="Tallon L."/>
            <person name="Sadzewicz L."/>
            <person name="Vavikolanu K."/>
            <person name="Mehta A."/>
            <person name="Aluvathingal J."/>
            <person name="Nadendla S."/>
            <person name="Nandy P."/>
            <person name="Geyer C."/>
            <person name="Yan Y."/>
            <person name="Sichtig H."/>
        </authorList>
    </citation>
    <scope>NUCLEOTIDE SEQUENCE [LARGE SCALE GENOMIC DNA]</scope>
    <source>
        <strain evidence="6 7">FDAARGOS_664</strain>
        <plasmid evidence="6 7">unnamed1</plasmid>
    </source>
</reference>
<evidence type="ECO:0000256" key="3">
    <source>
        <dbReference type="ARBA" id="ARBA00048267"/>
    </source>
</evidence>
<protein>
    <recommendedName>
        <fullName evidence="2">protein-glutamate methylesterase</fullName>
        <ecNumber evidence="2">3.1.1.61</ecNumber>
    </recommendedName>
</protein>
<evidence type="ECO:0000313" key="7">
    <source>
        <dbReference type="Proteomes" id="UP000322822"/>
    </source>
</evidence>